<dbReference type="SMART" id="SM00028">
    <property type="entry name" value="TPR"/>
    <property type="match status" value="4"/>
</dbReference>
<dbReference type="InterPro" id="IPR041664">
    <property type="entry name" value="AAA_16"/>
</dbReference>
<dbReference type="InterPro" id="IPR016032">
    <property type="entry name" value="Sig_transdc_resp-reg_C-effctor"/>
</dbReference>
<dbReference type="SMART" id="SM01043">
    <property type="entry name" value="BTAD"/>
    <property type="match status" value="1"/>
</dbReference>
<evidence type="ECO:0000256" key="2">
    <source>
        <dbReference type="ARBA" id="ARBA00023125"/>
    </source>
</evidence>
<dbReference type="Gene3D" id="1.25.40.10">
    <property type="entry name" value="Tetratricopeptide repeat domain"/>
    <property type="match status" value="3"/>
</dbReference>
<dbReference type="PANTHER" id="PTHR47691">
    <property type="entry name" value="REGULATOR-RELATED"/>
    <property type="match status" value="1"/>
</dbReference>
<dbReference type="SUPFAM" id="SSF52540">
    <property type="entry name" value="P-loop containing nucleoside triphosphate hydrolases"/>
    <property type="match status" value="1"/>
</dbReference>
<dbReference type="SUPFAM" id="SSF48452">
    <property type="entry name" value="TPR-like"/>
    <property type="match status" value="3"/>
</dbReference>
<dbReference type="SMART" id="SM00862">
    <property type="entry name" value="Trans_reg_C"/>
    <property type="match status" value="1"/>
</dbReference>
<feature type="DNA-binding region" description="OmpR/PhoB-type" evidence="3">
    <location>
        <begin position="1"/>
        <end position="89"/>
    </location>
</feature>
<reference evidence="6" key="1">
    <citation type="journal article" date="2019" name="Int. J. Syst. Evol. Microbiol.">
        <title>The Global Catalogue of Microorganisms (GCM) 10K type strain sequencing project: providing services to taxonomists for standard genome sequencing and annotation.</title>
        <authorList>
            <consortium name="The Broad Institute Genomics Platform"/>
            <consortium name="The Broad Institute Genome Sequencing Center for Infectious Disease"/>
            <person name="Wu L."/>
            <person name="Ma J."/>
        </authorList>
    </citation>
    <scope>NUCLEOTIDE SEQUENCE [LARGE SCALE GENOMIC DNA]</scope>
    <source>
        <strain evidence="6">CCUG 53903</strain>
    </source>
</reference>
<dbReference type="InterPro" id="IPR019734">
    <property type="entry name" value="TPR_rpt"/>
</dbReference>
<evidence type="ECO:0000256" key="3">
    <source>
        <dbReference type="PROSITE-ProRule" id="PRU01091"/>
    </source>
</evidence>
<evidence type="ECO:0000313" key="5">
    <source>
        <dbReference type="EMBL" id="MFC5831790.1"/>
    </source>
</evidence>
<dbReference type="PRINTS" id="PR00364">
    <property type="entry name" value="DISEASERSIST"/>
</dbReference>
<dbReference type="Pfam" id="PF00486">
    <property type="entry name" value="Trans_reg_C"/>
    <property type="match status" value="1"/>
</dbReference>
<dbReference type="InterPro" id="IPR027417">
    <property type="entry name" value="P-loop_NTPase"/>
</dbReference>
<keyword evidence="2 3" id="KW-0238">DNA-binding</keyword>
<dbReference type="InterPro" id="IPR001867">
    <property type="entry name" value="OmpR/PhoB-type_DNA-bd"/>
</dbReference>
<keyword evidence="6" id="KW-1185">Reference proteome</keyword>
<dbReference type="PANTHER" id="PTHR47691:SF3">
    <property type="entry name" value="HTH-TYPE TRANSCRIPTIONAL REGULATOR RV0890C-RELATED"/>
    <property type="match status" value="1"/>
</dbReference>
<gene>
    <name evidence="5" type="ORF">ACFPZ3_48760</name>
</gene>
<dbReference type="InterPro" id="IPR011990">
    <property type="entry name" value="TPR-like_helical_dom_sf"/>
</dbReference>
<dbReference type="Gene3D" id="1.10.10.10">
    <property type="entry name" value="Winged helix-like DNA-binding domain superfamily/Winged helix DNA-binding domain"/>
    <property type="match status" value="1"/>
</dbReference>
<dbReference type="RefSeq" id="WP_379521249.1">
    <property type="nucleotide sequence ID" value="NZ_JBHSPA010000069.1"/>
</dbReference>
<evidence type="ECO:0000313" key="6">
    <source>
        <dbReference type="Proteomes" id="UP001596058"/>
    </source>
</evidence>
<accession>A0ABW1D4A1</accession>
<protein>
    <submittedName>
        <fullName evidence="5">BTAD domain-containing putative transcriptional regulator</fullName>
    </submittedName>
</protein>
<feature type="domain" description="OmpR/PhoB-type" evidence="4">
    <location>
        <begin position="1"/>
        <end position="89"/>
    </location>
</feature>
<evidence type="ECO:0000259" key="4">
    <source>
        <dbReference type="PROSITE" id="PS51755"/>
    </source>
</evidence>
<comment type="similarity">
    <text evidence="1">Belongs to the AfsR/DnrI/RedD regulatory family.</text>
</comment>
<dbReference type="Pfam" id="PF03704">
    <property type="entry name" value="BTAD"/>
    <property type="match status" value="1"/>
</dbReference>
<dbReference type="Proteomes" id="UP001596058">
    <property type="component" value="Unassembled WGS sequence"/>
</dbReference>
<dbReference type="SUPFAM" id="SSF46894">
    <property type="entry name" value="C-terminal effector domain of the bipartite response regulators"/>
    <property type="match status" value="1"/>
</dbReference>
<comment type="caution">
    <text evidence="5">The sequence shown here is derived from an EMBL/GenBank/DDBJ whole genome shotgun (WGS) entry which is preliminary data.</text>
</comment>
<evidence type="ECO:0000256" key="1">
    <source>
        <dbReference type="ARBA" id="ARBA00005820"/>
    </source>
</evidence>
<name>A0ABW1D4A1_9ACTN</name>
<dbReference type="Pfam" id="PF13191">
    <property type="entry name" value="AAA_16"/>
    <property type="match status" value="1"/>
</dbReference>
<dbReference type="InterPro" id="IPR041617">
    <property type="entry name" value="TPR_MalT"/>
</dbReference>
<sequence length="1022" mass="108152">MITVAVLGPTEVRRDGERLPLPSGKTTEVLVRLALEAGRPVRAERIIEDLWAGAATGRNTLQSKVSQLRRALAEPGLVTSGNDGYTLNADPDSVDALHVVGLAASATASRRTGDAAAALEVSTEGLALFCGDVLADAGEGDWLQPHRARLEEVRLGLLEDQLAARVDLGLGGDVIGELEGLVSQYPLREGLWCCLITALYRMGRQADALAAYTRVRELLVDELGLDPGPSLRALEDQILQQSRALDSAGGRPSVLAGPVGNLPALSSSLVGRAAEVSAVHALLRHRRLVTVVGPAGVGKTRLAIEVARGLAPPGGVWLVRLDGVDTTMSIPRTVAETLRLPGGKQMLIERFTGAETVLVLDNCEHVVDGVAELTSELLDATTQLRVLATGQVRLDLDGETVYQLAPLSIADSVALFAGRAAEIRKQFVLDAETATSVEEVCLSLDGLPLAIELAAARVRSLSVQDIARRLDDRFALLQDPTSRRPERRRALAAAIGWSYELLFPDEQRGLWALSCFADGAPLDAAEHVLTALGVPQASVVDVVDRLADRSLVSVEVTPEGAVRYRLLDSIRDFALDRLRESGLVDDARAAHAAWLAAAADRCDATVRGKRQPDCLAVVRAERANIDAALTWSAEHDQQLGVRIATGFGWTWVVHGDGVAGATHVRGALQAAGSLVTARARATGLLLAGWLETSAGNLDQAEADLDEGLCLAKQLADDQLRADAHRHLAFLRIQQGRPQDALELATASRTVYRSLGLDWEVATSLVLASYASIMLGDTTSATEAANEAMQLLTPIGDSWALVHADGMLGAIAQADGRLDEAASFLARAAAASERLGFLGQAALHLTTLGRVEQRAGNTVAAIETLERALVAAGHSGDLRIAATARVNLARLLRASGRLDTALILLEQTDRWYRASGGGDGALLTRCLLASLSSATGSARAAEQLASVLEEALSAGDAEVQVLASDALARLAADRGDLRAAQRLLQSADDLRSEIPHVLDDLDRVDAQLARLRISSGFDQPGAC</sequence>
<dbReference type="Pfam" id="PF17874">
    <property type="entry name" value="TPR_MalT"/>
    <property type="match status" value="1"/>
</dbReference>
<proteinExistence type="inferred from homology"/>
<organism evidence="5 6">
    <name type="scientific">Nonomuraea insulae</name>
    <dbReference type="NCBI Taxonomy" id="1616787"/>
    <lineage>
        <taxon>Bacteria</taxon>
        <taxon>Bacillati</taxon>
        <taxon>Actinomycetota</taxon>
        <taxon>Actinomycetes</taxon>
        <taxon>Streptosporangiales</taxon>
        <taxon>Streptosporangiaceae</taxon>
        <taxon>Nonomuraea</taxon>
    </lineage>
</organism>
<dbReference type="InterPro" id="IPR005158">
    <property type="entry name" value="BTAD"/>
</dbReference>
<dbReference type="CDD" id="cd15831">
    <property type="entry name" value="BTAD"/>
    <property type="match status" value="1"/>
</dbReference>
<dbReference type="Gene3D" id="3.40.50.300">
    <property type="entry name" value="P-loop containing nucleotide triphosphate hydrolases"/>
    <property type="match status" value="1"/>
</dbReference>
<dbReference type="EMBL" id="JBHSPA010000069">
    <property type="protein sequence ID" value="MFC5831790.1"/>
    <property type="molecule type" value="Genomic_DNA"/>
</dbReference>
<dbReference type="InterPro" id="IPR036388">
    <property type="entry name" value="WH-like_DNA-bd_sf"/>
</dbReference>
<dbReference type="PROSITE" id="PS51755">
    <property type="entry name" value="OMPR_PHOB"/>
    <property type="match status" value="1"/>
</dbReference>